<dbReference type="AlphaFoldDB" id="A0A9D4Z2J7"/>
<dbReference type="NCBIfam" id="TIGR03188">
    <property type="entry name" value="histidine_hisI"/>
    <property type="match status" value="1"/>
</dbReference>
<dbReference type="Proteomes" id="UP001055712">
    <property type="component" value="Unassembled WGS sequence"/>
</dbReference>
<keyword evidence="8" id="KW-0547">Nucleotide-binding</keyword>
<dbReference type="Pfam" id="PF01503">
    <property type="entry name" value="PRA-PH"/>
    <property type="match status" value="1"/>
</dbReference>
<comment type="pathway">
    <text evidence="3">Amino-acid biosynthesis; L-histidine biosynthesis; L-histidine from 5-phospho-alpha-D-ribose 1-diphosphate: step 3/9.</text>
</comment>
<accession>A0A9D4Z2J7</accession>
<evidence type="ECO:0000259" key="13">
    <source>
        <dbReference type="Pfam" id="PF01502"/>
    </source>
</evidence>
<comment type="similarity">
    <text evidence="6">In the N-terminal section; belongs to the PRA-CH family.</text>
</comment>
<keyword evidence="15" id="KW-1185">Reference proteome</keyword>
<evidence type="ECO:0000256" key="11">
    <source>
        <dbReference type="ARBA" id="ARBA00023102"/>
    </source>
</evidence>
<dbReference type="PANTHER" id="PTHR42945">
    <property type="entry name" value="HISTIDINE BIOSYNTHESIS BIFUNCTIONAL PROTEIN"/>
    <property type="match status" value="1"/>
</dbReference>
<comment type="caution">
    <text evidence="14">The sequence shown here is derived from an EMBL/GenBank/DDBJ whole genome shotgun (WGS) entry which is preliminary data.</text>
</comment>
<evidence type="ECO:0000256" key="7">
    <source>
        <dbReference type="ARBA" id="ARBA00022605"/>
    </source>
</evidence>
<dbReference type="InterPro" id="IPR002496">
    <property type="entry name" value="PRib_AMP_CycHydrolase_dom"/>
</dbReference>
<dbReference type="SUPFAM" id="SSF101386">
    <property type="entry name" value="all-alpha NTP pyrophosphatases"/>
    <property type="match status" value="1"/>
</dbReference>
<evidence type="ECO:0000256" key="10">
    <source>
        <dbReference type="ARBA" id="ARBA00022840"/>
    </source>
</evidence>
<evidence type="ECO:0000256" key="3">
    <source>
        <dbReference type="ARBA" id="ARBA00005169"/>
    </source>
</evidence>
<evidence type="ECO:0000256" key="8">
    <source>
        <dbReference type="ARBA" id="ARBA00022741"/>
    </source>
</evidence>
<evidence type="ECO:0000256" key="2">
    <source>
        <dbReference type="ARBA" id="ARBA00001460"/>
    </source>
</evidence>
<evidence type="ECO:0000256" key="9">
    <source>
        <dbReference type="ARBA" id="ARBA00022801"/>
    </source>
</evidence>
<keyword evidence="12" id="KW-0511">Multifunctional enzyme</keyword>
<evidence type="ECO:0000256" key="4">
    <source>
        <dbReference type="ARBA" id="ARBA00005204"/>
    </source>
</evidence>
<keyword evidence="10" id="KW-0067">ATP-binding</keyword>
<keyword evidence="9" id="KW-0378">Hydrolase</keyword>
<comment type="pathway">
    <text evidence="4">Amino-acid biosynthesis; L-histidine biosynthesis; L-histidine from 5-phospho-alpha-D-ribose 1-diphosphate: step 2/9.</text>
</comment>
<comment type="catalytic activity">
    <reaction evidence="1">
        <text>1-(5-phospho-beta-D-ribosyl)-5'-AMP + H2O = 1-(5-phospho-beta-D-ribosyl)-5-[(5-phospho-beta-D-ribosylamino)methylideneamino]imidazole-4-carboxamide</text>
        <dbReference type="Rhea" id="RHEA:20049"/>
        <dbReference type="ChEBI" id="CHEBI:15377"/>
        <dbReference type="ChEBI" id="CHEBI:58435"/>
        <dbReference type="ChEBI" id="CHEBI:59457"/>
        <dbReference type="EC" id="3.5.4.19"/>
    </reaction>
</comment>
<dbReference type="Gene3D" id="3.10.20.810">
    <property type="entry name" value="Phosphoribosyl-AMP cyclohydrolase"/>
    <property type="match status" value="1"/>
</dbReference>
<dbReference type="InterPro" id="IPR023019">
    <property type="entry name" value="His_synth_HisIE"/>
</dbReference>
<comment type="catalytic activity">
    <reaction evidence="2">
        <text>1-(5-phospho-beta-D-ribosyl)-ATP + H2O = 1-(5-phospho-beta-D-ribosyl)-5'-AMP + diphosphate + H(+)</text>
        <dbReference type="Rhea" id="RHEA:22828"/>
        <dbReference type="ChEBI" id="CHEBI:15377"/>
        <dbReference type="ChEBI" id="CHEBI:15378"/>
        <dbReference type="ChEBI" id="CHEBI:33019"/>
        <dbReference type="ChEBI" id="CHEBI:59457"/>
        <dbReference type="ChEBI" id="CHEBI:73183"/>
        <dbReference type="EC" id="3.6.1.31"/>
    </reaction>
</comment>
<dbReference type="GO" id="GO:0004635">
    <property type="term" value="F:phosphoribosyl-AMP cyclohydrolase activity"/>
    <property type="evidence" value="ECO:0007669"/>
    <property type="project" value="UniProtKB-EC"/>
</dbReference>
<dbReference type="InterPro" id="IPR038019">
    <property type="entry name" value="PRib_AMP_CycHydrolase_sf"/>
</dbReference>
<comment type="similarity">
    <text evidence="5">In the C-terminal section; belongs to the PRA-PH family.</text>
</comment>
<proteinExistence type="inferred from homology"/>
<dbReference type="OrthoDB" id="1703565at2759"/>
<evidence type="ECO:0000256" key="6">
    <source>
        <dbReference type="ARBA" id="ARBA00008299"/>
    </source>
</evidence>
<dbReference type="EMBL" id="SIDB01000001">
    <property type="protein sequence ID" value="KAI3438577.1"/>
    <property type="molecule type" value="Genomic_DNA"/>
</dbReference>
<dbReference type="GO" id="GO:0000105">
    <property type="term" value="P:L-histidine biosynthetic process"/>
    <property type="evidence" value="ECO:0007669"/>
    <property type="project" value="UniProtKB-KW"/>
</dbReference>
<keyword evidence="11" id="KW-0368">Histidine biosynthesis</keyword>
<feature type="domain" description="Phosphoribosyl-AMP cyclohydrolase" evidence="13">
    <location>
        <begin position="55"/>
        <end position="128"/>
    </location>
</feature>
<evidence type="ECO:0000313" key="14">
    <source>
        <dbReference type="EMBL" id="KAI3438577.1"/>
    </source>
</evidence>
<evidence type="ECO:0000256" key="1">
    <source>
        <dbReference type="ARBA" id="ARBA00000024"/>
    </source>
</evidence>
<dbReference type="HAMAP" id="MF_01019">
    <property type="entry name" value="HisIE"/>
    <property type="match status" value="1"/>
</dbReference>
<dbReference type="FunFam" id="3.10.20.810:FF:000001">
    <property type="entry name" value="Histidine biosynthesis bifunctional protein HisIE"/>
    <property type="match status" value="1"/>
</dbReference>
<dbReference type="InterPro" id="IPR021130">
    <property type="entry name" value="PRib-ATP_PPHydrolase-like"/>
</dbReference>
<dbReference type="CDD" id="cd11534">
    <property type="entry name" value="NTP-PPase_HisIE_like"/>
    <property type="match status" value="1"/>
</dbReference>
<dbReference type="Gene3D" id="1.10.287.1080">
    <property type="entry name" value="MazG-like"/>
    <property type="match status" value="1"/>
</dbReference>
<reference evidence="14" key="2">
    <citation type="submission" date="2020-11" db="EMBL/GenBank/DDBJ databases">
        <authorList>
            <person name="Cecchin M."/>
            <person name="Marcolungo L."/>
            <person name="Rossato M."/>
            <person name="Girolomoni L."/>
            <person name="Cosentino E."/>
            <person name="Cuine S."/>
            <person name="Li-Beisson Y."/>
            <person name="Delledonne M."/>
            <person name="Ballottari M."/>
        </authorList>
    </citation>
    <scope>NUCLEOTIDE SEQUENCE</scope>
    <source>
        <strain evidence="14">211/11P</strain>
        <tissue evidence="14">Whole cell</tissue>
    </source>
</reference>
<protein>
    <recommendedName>
        <fullName evidence="13">Phosphoribosyl-AMP cyclohydrolase domain-containing protein</fullName>
    </recommendedName>
</protein>
<name>A0A9D4Z2J7_CHLVU</name>
<evidence type="ECO:0000313" key="15">
    <source>
        <dbReference type="Proteomes" id="UP001055712"/>
    </source>
</evidence>
<dbReference type="GO" id="GO:0004636">
    <property type="term" value="F:phosphoribosyl-ATP diphosphatase activity"/>
    <property type="evidence" value="ECO:0007669"/>
    <property type="project" value="UniProtKB-EC"/>
</dbReference>
<keyword evidence="7" id="KW-0028">Amino-acid biosynthesis</keyword>
<sequence>MAFSVPEVAAPAAAIAALPEAEVADMPAFLDSLKWDKNGLVVAIAQHIDTGEVLMQAFADRAAVSETLQTGLATFFSRSRNGRWCKGETSGHYIKVVSMYMDCDRDSLVYLADPIGPACHTNAPTCYFTQLDASSGQMRQAGDHQSRNHAPLITLYALEQIIAQRRAEAEAGGSTGGKPSWTAKLLSNPELLCKKVREEAGELCQTLEENEGKERAASEAADLIYHAMVLLNSQGASLEDVSRVLRARFGTSGIEEKAARPPK</sequence>
<dbReference type="NCBIfam" id="NF000768">
    <property type="entry name" value="PRK00051.1"/>
    <property type="match status" value="1"/>
</dbReference>
<dbReference type="SUPFAM" id="SSF141734">
    <property type="entry name" value="HisI-like"/>
    <property type="match status" value="1"/>
</dbReference>
<gene>
    <name evidence="14" type="ORF">D9Q98_001002</name>
</gene>
<dbReference type="InterPro" id="IPR008179">
    <property type="entry name" value="HisE"/>
</dbReference>
<evidence type="ECO:0000256" key="12">
    <source>
        <dbReference type="ARBA" id="ARBA00023268"/>
    </source>
</evidence>
<dbReference type="Pfam" id="PF01502">
    <property type="entry name" value="PRA-CH"/>
    <property type="match status" value="1"/>
</dbReference>
<organism evidence="14 15">
    <name type="scientific">Chlorella vulgaris</name>
    <name type="common">Green alga</name>
    <dbReference type="NCBI Taxonomy" id="3077"/>
    <lineage>
        <taxon>Eukaryota</taxon>
        <taxon>Viridiplantae</taxon>
        <taxon>Chlorophyta</taxon>
        <taxon>core chlorophytes</taxon>
        <taxon>Trebouxiophyceae</taxon>
        <taxon>Chlorellales</taxon>
        <taxon>Chlorellaceae</taxon>
        <taxon>Chlorella clade</taxon>
        <taxon>Chlorella</taxon>
    </lineage>
</organism>
<evidence type="ECO:0000256" key="5">
    <source>
        <dbReference type="ARBA" id="ARBA00007731"/>
    </source>
</evidence>
<dbReference type="PANTHER" id="PTHR42945:SF1">
    <property type="entry name" value="HISTIDINE BIOSYNTHESIS BIFUNCTIONAL PROTEIN HIS7"/>
    <property type="match status" value="1"/>
</dbReference>
<reference evidence="14" key="1">
    <citation type="journal article" date="2019" name="Plant J.">
        <title>Chlorella vulgaris genome assembly and annotation reveals the molecular basis for metabolic acclimation to high light conditions.</title>
        <authorList>
            <person name="Cecchin M."/>
            <person name="Marcolungo L."/>
            <person name="Rossato M."/>
            <person name="Girolomoni L."/>
            <person name="Cosentino E."/>
            <person name="Cuine S."/>
            <person name="Li-Beisson Y."/>
            <person name="Delledonne M."/>
            <person name="Ballottari M."/>
        </authorList>
    </citation>
    <scope>NUCLEOTIDE SEQUENCE</scope>
    <source>
        <strain evidence="14">211/11P</strain>
    </source>
</reference>
<dbReference type="GO" id="GO:0005524">
    <property type="term" value="F:ATP binding"/>
    <property type="evidence" value="ECO:0007669"/>
    <property type="project" value="UniProtKB-KW"/>
</dbReference>